<name>A0ABW0QP43_9GAMM</name>
<protein>
    <submittedName>
        <fullName evidence="2">Lytic murein transglycosylase B</fullName>
    </submittedName>
</protein>
<dbReference type="NCBIfam" id="TIGR02282">
    <property type="entry name" value="MltB"/>
    <property type="match status" value="1"/>
</dbReference>
<evidence type="ECO:0000313" key="3">
    <source>
        <dbReference type="Proteomes" id="UP001596114"/>
    </source>
</evidence>
<dbReference type="Pfam" id="PF13406">
    <property type="entry name" value="SLT_2"/>
    <property type="match status" value="1"/>
</dbReference>
<dbReference type="Proteomes" id="UP001596114">
    <property type="component" value="Unassembled WGS sequence"/>
</dbReference>
<dbReference type="PANTHER" id="PTHR30163">
    <property type="entry name" value="MEMBRANE-BOUND LYTIC MUREIN TRANSGLYCOSYLASE B"/>
    <property type="match status" value="1"/>
</dbReference>
<dbReference type="RefSeq" id="WP_377320741.1">
    <property type="nucleotide sequence ID" value="NZ_JBHSNF010000003.1"/>
</dbReference>
<keyword evidence="3" id="KW-1185">Reference proteome</keyword>
<dbReference type="InterPro" id="IPR011757">
    <property type="entry name" value="Lytic_transglycosylase_MltB"/>
</dbReference>
<dbReference type="SUPFAM" id="SSF53955">
    <property type="entry name" value="Lysozyme-like"/>
    <property type="match status" value="1"/>
</dbReference>
<evidence type="ECO:0000313" key="2">
    <source>
        <dbReference type="EMBL" id="MFC5526741.1"/>
    </source>
</evidence>
<reference evidence="3" key="1">
    <citation type="journal article" date="2019" name="Int. J. Syst. Evol. Microbiol.">
        <title>The Global Catalogue of Microorganisms (GCM) 10K type strain sequencing project: providing services to taxonomists for standard genome sequencing and annotation.</title>
        <authorList>
            <consortium name="The Broad Institute Genomics Platform"/>
            <consortium name="The Broad Institute Genome Sequencing Center for Infectious Disease"/>
            <person name="Wu L."/>
            <person name="Ma J."/>
        </authorList>
    </citation>
    <scope>NUCLEOTIDE SEQUENCE [LARGE SCALE GENOMIC DNA]</scope>
    <source>
        <strain evidence="3">CGMCC 1.16619</strain>
    </source>
</reference>
<dbReference type="EMBL" id="JBHSNF010000003">
    <property type="protein sequence ID" value="MFC5526741.1"/>
    <property type="molecule type" value="Genomic_DNA"/>
</dbReference>
<dbReference type="CDD" id="cd13399">
    <property type="entry name" value="Slt35-like"/>
    <property type="match status" value="1"/>
</dbReference>
<dbReference type="InterPro" id="IPR043426">
    <property type="entry name" value="MltB-like"/>
</dbReference>
<organism evidence="2 3">
    <name type="scientific">Rhodanobacter ginsengisoli</name>
    <dbReference type="NCBI Taxonomy" id="418646"/>
    <lineage>
        <taxon>Bacteria</taxon>
        <taxon>Pseudomonadati</taxon>
        <taxon>Pseudomonadota</taxon>
        <taxon>Gammaproteobacteria</taxon>
        <taxon>Lysobacterales</taxon>
        <taxon>Rhodanobacteraceae</taxon>
        <taxon>Rhodanobacter</taxon>
    </lineage>
</organism>
<dbReference type="InterPro" id="IPR031304">
    <property type="entry name" value="SLT_2"/>
</dbReference>
<proteinExistence type="predicted"/>
<dbReference type="InterPro" id="IPR023346">
    <property type="entry name" value="Lysozyme-like_dom_sf"/>
</dbReference>
<feature type="domain" description="Transglycosylase SLT" evidence="1">
    <location>
        <begin position="37"/>
        <end position="322"/>
    </location>
</feature>
<dbReference type="Gene3D" id="1.10.8.350">
    <property type="entry name" value="Bacterial muramidase"/>
    <property type="match status" value="1"/>
</dbReference>
<evidence type="ECO:0000259" key="1">
    <source>
        <dbReference type="Pfam" id="PF13406"/>
    </source>
</evidence>
<comment type="caution">
    <text evidence="2">The sequence shown here is derived from an EMBL/GenBank/DDBJ whole genome shotgun (WGS) entry which is preliminary data.</text>
</comment>
<accession>A0ABW0QP43</accession>
<gene>
    <name evidence="2" type="primary">mltB</name>
    <name evidence="2" type="ORF">ACFPPA_13450</name>
</gene>
<dbReference type="Gene3D" id="1.10.530.10">
    <property type="match status" value="1"/>
</dbReference>
<sequence>MIVIPALHPVRFLAVLSLLWIGVTTSAGATTHPGQAELVSEVARDTGKNPQALNALLDGATRQQSILDAISRPAEGKSWKDYRPIFLTDKRIGDGIAFYREHRALLDRIGRQYGVAPQYIVAIIGVETNYGRNTGSYKVLDALVTLGLYYPPRATFFREQLKELLEMPDNHLGGPIDQLTGSYAGAQGWGQFMPTSIRDFAVDEDHDGRIDLQNSLPDIFASVANYFARHGWVSGGPVAARAQPDVSAKAITVKDAQPQWPLEQFEAWGYAPLRPLPPAQPTSLQMLAGDHGPEYWFTFQNFYVITRYNRSPLYAMAVDQLAHAIVAGVGPLDAVQ</sequence>
<dbReference type="PANTHER" id="PTHR30163:SF9">
    <property type="entry name" value="MEMBRANE-BOUND LYTIC MUREIN TRANSGLYCOSYLASE B"/>
    <property type="match status" value="1"/>
</dbReference>